<dbReference type="Proteomes" id="UP000278241">
    <property type="component" value="Unassembled WGS sequence"/>
</dbReference>
<evidence type="ECO:0000313" key="2">
    <source>
        <dbReference type="Proteomes" id="UP000278241"/>
    </source>
</evidence>
<name>A0ABY0AVA8_9ENTR</name>
<protein>
    <submittedName>
        <fullName evidence="1">Uncharacterized protein</fullName>
    </submittedName>
</protein>
<accession>A0ABY0AVA8</accession>
<proteinExistence type="predicted"/>
<dbReference type="RefSeq" id="WP_126544261.1">
    <property type="nucleotide sequence ID" value="NZ_RXRX01000003.1"/>
</dbReference>
<sequence length="74" mass="8700">MKDRGDYEAMAELFQADSSYAMELLVEVVHYSNTDELAILDDKDNPTPLTFLRYMVLPMVFRFRHFLTVCFIKS</sequence>
<reference evidence="1 2" key="1">
    <citation type="submission" date="2018-12" db="EMBL/GenBank/DDBJ databases">
        <title>The Batch Genome Submission of Enterobacter spp. strains.</title>
        <authorList>
            <person name="Wei L."/>
            <person name="Wu W."/>
            <person name="Lin J."/>
            <person name="Zhang X."/>
            <person name="Feng Y."/>
            <person name="Zong Z."/>
        </authorList>
    </citation>
    <scope>NUCLEOTIDE SEQUENCE [LARGE SCALE GENOMIC DNA]</scope>
    <source>
        <strain evidence="1 2">WCHEM090044</strain>
    </source>
</reference>
<keyword evidence="2" id="KW-1185">Reference proteome</keyword>
<dbReference type="EMBL" id="RXRX01000003">
    <property type="protein sequence ID" value="RTN25428.1"/>
    <property type="molecule type" value="Genomic_DNA"/>
</dbReference>
<gene>
    <name evidence="1" type="ORF">EKN94_05770</name>
</gene>
<comment type="caution">
    <text evidence="1">The sequence shown here is derived from an EMBL/GenBank/DDBJ whole genome shotgun (WGS) entry which is preliminary data.</text>
</comment>
<evidence type="ECO:0000313" key="1">
    <source>
        <dbReference type="EMBL" id="RTN25428.1"/>
    </source>
</evidence>
<organism evidence="1 2">
    <name type="scientific">Enterobacter quasimori</name>
    <dbReference type="NCBI Taxonomy" id="2838947"/>
    <lineage>
        <taxon>Bacteria</taxon>
        <taxon>Pseudomonadati</taxon>
        <taxon>Pseudomonadota</taxon>
        <taxon>Gammaproteobacteria</taxon>
        <taxon>Enterobacterales</taxon>
        <taxon>Enterobacteriaceae</taxon>
        <taxon>Enterobacter</taxon>
    </lineage>
</organism>